<feature type="domain" description="Hydantoinase B/oxoprolinase" evidence="1">
    <location>
        <begin position="61"/>
        <end position="619"/>
    </location>
</feature>
<evidence type="ECO:0000313" key="2">
    <source>
        <dbReference type="EMBL" id="ABM57587.1"/>
    </source>
</evidence>
<proteinExistence type="predicted"/>
<dbReference type="AlphaFoldDB" id="A1WIY0"/>
<reference evidence="3" key="1">
    <citation type="submission" date="2006-12" db="EMBL/GenBank/DDBJ databases">
        <title>Complete sequence of chromosome 1 of Verminephrobacter eiseniae EF01-2.</title>
        <authorList>
            <person name="Copeland A."/>
            <person name="Lucas S."/>
            <person name="Lapidus A."/>
            <person name="Barry K."/>
            <person name="Detter J.C."/>
            <person name="Glavina del Rio T."/>
            <person name="Dalin E."/>
            <person name="Tice H."/>
            <person name="Pitluck S."/>
            <person name="Chertkov O."/>
            <person name="Brettin T."/>
            <person name="Bruce D."/>
            <person name="Han C."/>
            <person name="Tapia R."/>
            <person name="Gilna P."/>
            <person name="Schmutz J."/>
            <person name="Larimer F."/>
            <person name="Land M."/>
            <person name="Hauser L."/>
            <person name="Kyrpides N."/>
            <person name="Kim E."/>
            <person name="Stahl D."/>
            <person name="Richardson P."/>
        </authorList>
    </citation>
    <scope>NUCLEOTIDE SEQUENCE [LARGE SCALE GENOMIC DNA]</scope>
    <source>
        <strain evidence="3">EF01-2</strain>
    </source>
</reference>
<keyword evidence="3" id="KW-1185">Reference proteome</keyword>
<dbReference type="Pfam" id="PF02538">
    <property type="entry name" value="Hydantoinase_B"/>
    <property type="match status" value="1"/>
</dbReference>
<dbReference type="KEGG" id="vei:Veis_1834"/>
<protein>
    <submittedName>
        <fullName evidence="2">Hydantoinase B/oxoprolinase</fullName>
    </submittedName>
</protein>
<dbReference type="GeneID" id="76460438"/>
<evidence type="ECO:0000313" key="3">
    <source>
        <dbReference type="Proteomes" id="UP000000374"/>
    </source>
</evidence>
<sequence length="752" mass="82604">MKNDLNPDEREAFESVEAFLKNQTVFIGPDPDIMRDHGLAPRTPREHALLARDWERDRVGLMRDRLISNCNETWQVMSAIASSPGAKWGDSITGIWTASGDLAVVSTGGVLGFASITHYALRHIMKYWRGEPSIGVNDGDAFMHNDARWGSIHPADFATFMPVFAGGELACWVGCSEHLGENGAIEPGGLSALAESVYGEGLRISPMKIAEGGELKRDLVTFMQNMVRDRALMYEDMKARLAVCKTLVQRVHDAIAEFGADDFIGMLRLGLEDVQAEVRRRIAALPDGTTRAIAFADSTLREQAYIKCNVELRKSGERLVVNVRGSAPEFANRTINSVLGSTKAVVGNLLCGFVWPDLPRNQAVLAPVEFEVDPGSCLNSSFETPNSISMLTLFPTFTALQVAFTKLSYAAPQARTRALAPWYNMINTYIYAGVNQRGQMVASISANVNGMPGGARDGADGEHSIAALFSIMGDLPEIEVQEQEVPYLSLIGKKLLRDNQGFGKFRGGSGFQWAISPKDSPLWGFATVASGSAYPNISGIFGGYGCGTYPICKVLGVDIFERIEDDPRAFASYDLAEIMNQRPIAGARYETHTMAMPFELAQRGDIYLMSQGTGGGWGDVLEREPLSVWRDVCDQILCAAVARQVYGVVLHAQTQALDEDATQRVRAQLRAERLARGRPYAEFIADWVTPGPSGLPAPYFGCWDKPDEIWMGNEEVPSPADALQPVMMQDPQWLRIRELEAQVRQLRAERTA</sequence>
<dbReference type="Proteomes" id="UP000000374">
    <property type="component" value="Chromosome"/>
</dbReference>
<name>A1WIY0_VEREI</name>
<dbReference type="RefSeq" id="WP_011809593.1">
    <property type="nucleotide sequence ID" value="NC_008786.1"/>
</dbReference>
<gene>
    <name evidence="2" type="ordered locus">Veis_1834</name>
</gene>
<dbReference type="OrthoDB" id="8612863at2"/>
<dbReference type="STRING" id="391735.Veis_1834"/>
<dbReference type="eggNOG" id="COG0146">
    <property type="taxonomic scope" value="Bacteria"/>
</dbReference>
<organism evidence="2 3">
    <name type="scientific">Verminephrobacter eiseniae (strain EF01-2)</name>
    <dbReference type="NCBI Taxonomy" id="391735"/>
    <lineage>
        <taxon>Bacteria</taxon>
        <taxon>Pseudomonadati</taxon>
        <taxon>Pseudomonadota</taxon>
        <taxon>Betaproteobacteria</taxon>
        <taxon>Burkholderiales</taxon>
        <taxon>Comamonadaceae</taxon>
        <taxon>Verminephrobacter</taxon>
    </lineage>
</organism>
<dbReference type="InterPro" id="IPR003692">
    <property type="entry name" value="Hydantoinase_B"/>
</dbReference>
<dbReference type="EMBL" id="CP000542">
    <property type="protein sequence ID" value="ABM57587.1"/>
    <property type="molecule type" value="Genomic_DNA"/>
</dbReference>
<evidence type="ECO:0000259" key="1">
    <source>
        <dbReference type="Pfam" id="PF02538"/>
    </source>
</evidence>
<dbReference type="HOGENOM" id="CLU_020413_2_0_4"/>
<accession>A1WIY0</accession>
<dbReference type="GO" id="GO:0003824">
    <property type="term" value="F:catalytic activity"/>
    <property type="evidence" value="ECO:0007669"/>
    <property type="project" value="InterPro"/>
</dbReference>